<dbReference type="PANTHER" id="PTHR35811:SF1">
    <property type="entry name" value="HTH OST-TYPE DOMAIN-CONTAINING PROTEIN"/>
    <property type="match status" value="1"/>
</dbReference>
<keyword evidence="3" id="KW-1185">Reference proteome</keyword>
<dbReference type="Gene3D" id="3.40.50.1010">
    <property type="entry name" value="5'-nuclease"/>
    <property type="match status" value="1"/>
</dbReference>
<evidence type="ECO:0000313" key="3">
    <source>
        <dbReference type="Proteomes" id="UP000215223"/>
    </source>
</evidence>
<dbReference type="PANTHER" id="PTHR35811">
    <property type="entry name" value="SLR1870 PROTEIN"/>
    <property type="match status" value="1"/>
</dbReference>
<comment type="caution">
    <text evidence="2">The sequence shown here is derived from an EMBL/GenBank/DDBJ whole genome shotgun (WGS) entry which is preliminary data.</text>
</comment>
<sequence length="263" mass="28094">MRPRGQQLALLLDFENVVLGAGATLPDRDEPVPANAVTWLCRAYGPTTIRRAYADWADPRFGRYQQALERNGIDLVQLGHGPSRKNGADIRMTVDAMETLIVHPSVDAFVLASGDSDFSPLVSKLREFGKHVIGVGAETSASARLVSVCSEYKLWGSIVARTDPRPGSPVLAGQTGQRLADAEELLVTAMGKDDSAVLTASAVKSKMVTLDPAFDEADYGCASFREFLARLGHRVHIVGRRGGDITLALVAPAAQPLESSAIG</sequence>
<name>A0A229RV66_9PSEU</name>
<reference evidence="2 3" key="1">
    <citation type="submission" date="2017-07" db="EMBL/GenBank/DDBJ databases">
        <title>Amycolatopsis thailandensis Genome sequencing and assembly.</title>
        <authorList>
            <person name="Kaur N."/>
            <person name="Mayilraj S."/>
        </authorList>
    </citation>
    <scope>NUCLEOTIDE SEQUENCE [LARGE SCALE GENOMIC DNA]</scope>
    <source>
        <strain evidence="2 3">JCM 16380</strain>
    </source>
</reference>
<dbReference type="GO" id="GO:0004540">
    <property type="term" value="F:RNA nuclease activity"/>
    <property type="evidence" value="ECO:0007669"/>
    <property type="project" value="InterPro"/>
</dbReference>
<dbReference type="PROSITE" id="PS51644">
    <property type="entry name" value="HTH_OST"/>
    <property type="match status" value="1"/>
</dbReference>
<dbReference type="AlphaFoldDB" id="A0A229RV66"/>
<dbReference type="Pfam" id="PF12872">
    <property type="entry name" value="OST-HTH"/>
    <property type="match status" value="1"/>
</dbReference>
<dbReference type="InterPro" id="IPR025605">
    <property type="entry name" value="OST-HTH/LOTUS_dom"/>
</dbReference>
<proteinExistence type="predicted"/>
<gene>
    <name evidence="2" type="ORF">CFP71_28345</name>
</gene>
<dbReference type="Proteomes" id="UP000215223">
    <property type="component" value="Unassembled WGS sequence"/>
</dbReference>
<dbReference type="OrthoDB" id="2379772at2"/>
<dbReference type="InterPro" id="IPR021139">
    <property type="entry name" value="NYN"/>
</dbReference>
<dbReference type="Pfam" id="PF01936">
    <property type="entry name" value="NYN"/>
    <property type="match status" value="1"/>
</dbReference>
<protein>
    <submittedName>
        <fullName evidence="2">NYN domain-containing protein</fullName>
    </submittedName>
</protein>
<organism evidence="2 3">
    <name type="scientific">Amycolatopsis thailandensis</name>
    <dbReference type="NCBI Taxonomy" id="589330"/>
    <lineage>
        <taxon>Bacteria</taxon>
        <taxon>Bacillati</taxon>
        <taxon>Actinomycetota</taxon>
        <taxon>Actinomycetes</taxon>
        <taxon>Pseudonocardiales</taxon>
        <taxon>Pseudonocardiaceae</taxon>
        <taxon>Amycolatopsis</taxon>
    </lineage>
</organism>
<dbReference type="EMBL" id="NMQT01000102">
    <property type="protein sequence ID" value="OXM50369.1"/>
    <property type="molecule type" value="Genomic_DNA"/>
</dbReference>
<dbReference type="CDD" id="cd11297">
    <property type="entry name" value="PIN_LabA-like_N_1"/>
    <property type="match status" value="1"/>
</dbReference>
<accession>A0A229RV66</accession>
<evidence type="ECO:0000313" key="2">
    <source>
        <dbReference type="EMBL" id="OXM50369.1"/>
    </source>
</evidence>
<evidence type="ECO:0000259" key="1">
    <source>
        <dbReference type="PROSITE" id="PS51644"/>
    </source>
</evidence>
<feature type="domain" description="HTH OST-type" evidence="1">
    <location>
        <begin position="178"/>
        <end position="251"/>
    </location>
</feature>